<dbReference type="GO" id="GO:0016787">
    <property type="term" value="F:hydrolase activity"/>
    <property type="evidence" value="ECO:0007669"/>
    <property type="project" value="UniProtKB-KW"/>
</dbReference>
<keyword evidence="4" id="KW-0378">Hydrolase</keyword>
<dbReference type="OrthoDB" id="1191041at2759"/>
<feature type="compositionally biased region" description="Acidic residues" evidence="10">
    <location>
        <begin position="339"/>
        <end position="352"/>
    </location>
</feature>
<organism evidence="13 14">
    <name type="scientific">Macrolepiota fuliginosa MF-IS2</name>
    <dbReference type="NCBI Taxonomy" id="1400762"/>
    <lineage>
        <taxon>Eukaryota</taxon>
        <taxon>Fungi</taxon>
        <taxon>Dikarya</taxon>
        <taxon>Basidiomycota</taxon>
        <taxon>Agaricomycotina</taxon>
        <taxon>Agaricomycetes</taxon>
        <taxon>Agaricomycetidae</taxon>
        <taxon>Agaricales</taxon>
        <taxon>Agaricineae</taxon>
        <taxon>Agaricaceae</taxon>
        <taxon>Macrolepiota</taxon>
    </lineage>
</organism>
<dbReference type="GO" id="GO:0003723">
    <property type="term" value="F:RNA binding"/>
    <property type="evidence" value="ECO:0007669"/>
    <property type="project" value="UniProtKB-KW"/>
</dbReference>
<dbReference type="GO" id="GO:0003724">
    <property type="term" value="F:RNA helicase activity"/>
    <property type="evidence" value="ECO:0007669"/>
    <property type="project" value="UniProtKB-EC"/>
</dbReference>
<keyword evidence="6" id="KW-0067">ATP-binding</keyword>
<evidence type="ECO:0000256" key="3">
    <source>
        <dbReference type="ARBA" id="ARBA00022741"/>
    </source>
</evidence>
<feature type="region of interest" description="Disordered" evidence="10">
    <location>
        <begin position="613"/>
        <end position="656"/>
    </location>
</feature>
<dbReference type="InterPro" id="IPR014001">
    <property type="entry name" value="Helicase_ATP-bd"/>
</dbReference>
<dbReference type="EC" id="3.6.4.13" evidence="2"/>
<dbReference type="PANTHER" id="PTHR47959:SF21">
    <property type="entry name" value="DEAD-BOX HELICASE 56"/>
    <property type="match status" value="1"/>
</dbReference>
<evidence type="ECO:0000313" key="13">
    <source>
        <dbReference type="EMBL" id="KAF9443668.1"/>
    </source>
</evidence>
<sequence>MAPDAQLLEHATAFSAFSNILDSRLLRALADMGFARPTLIQARAIPLALDEHRDILARARTGSGKTAAYCLPVVQKILLSKGKGKDKAVEDLSGDANNLTRGLILVPTRELAEQVTAFLRGVVRYCDKDIVVINVASGTTAHLQRVLLSDHPDIVVATPSRALSLLQSKTLSLSAVDSLVIDEADLILSYGNDSDVRQIFSGAYLPKVHQSFLMSATMTEDVEMLKGLTLRNPAILKLEEAEDEAASLSQYAVRCSEVDKFLLTYVILKLKLVKGKCILFVNDADRCYRLKLFLEQFSIKSCVLNSELPLNSRYHTVQEFNKGVYDYIIATDEGGLGENDGEEDEEDEEQDEERFISTQRDAPKDGASDTEMQEENDDENEAGSEPHANPQSKRKRPLSPIPASRKRLKQQSNSQDTKPPKKAKGAHKSDKEYGVTRGVDFVDVACVLNFDLPTSARSYTHRVGRTARAGRTGMSLSFVVPRSEWGKNKVVGCLPGAQKDERVFKRIEKQQAARGSQIKEYNFDMRQVEAFRYRMEDALRSVTRAAIREARIKELKNELLNSGKLKAYFEDNPLDLEHLRHDKALRPARIQPHMKHIPKYLLPRMAPVQADEETKPVTGAKSGFVPFRKDGAKRGRGGGKFGGSRGKKSDPLKKFR</sequence>
<comment type="function">
    <text evidence="1">ATP-binding RNA helicase involved in the biogenesis of 60S ribosomal subunits and is required for the normal formation of 25S and 5.8S rRNAs.</text>
</comment>
<evidence type="ECO:0000256" key="6">
    <source>
        <dbReference type="ARBA" id="ARBA00022840"/>
    </source>
</evidence>
<keyword evidence="3" id="KW-0547">Nucleotide-binding</keyword>
<dbReference type="SUPFAM" id="SSF52540">
    <property type="entry name" value="P-loop containing nucleoside triphosphate hydrolases"/>
    <property type="match status" value="2"/>
</dbReference>
<comment type="catalytic activity">
    <reaction evidence="9">
        <text>ATP + H2O = ADP + phosphate + H(+)</text>
        <dbReference type="Rhea" id="RHEA:13065"/>
        <dbReference type="ChEBI" id="CHEBI:15377"/>
        <dbReference type="ChEBI" id="CHEBI:15378"/>
        <dbReference type="ChEBI" id="CHEBI:30616"/>
        <dbReference type="ChEBI" id="CHEBI:43474"/>
        <dbReference type="ChEBI" id="CHEBI:456216"/>
        <dbReference type="EC" id="3.6.4.13"/>
    </reaction>
</comment>
<dbReference type="CDD" id="cd17961">
    <property type="entry name" value="DEADc_DDX56"/>
    <property type="match status" value="1"/>
</dbReference>
<dbReference type="PROSITE" id="PS51194">
    <property type="entry name" value="HELICASE_CTER"/>
    <property type="match status" value="1"/>
</dbReference>
<dbReference type="SMART" id="SM00490">
    <property type="entry name" value="HELICc"/>
    <property type="match status" value="1"/>
</dbReference>
<reference evidence="13" key="1">
    <citation type="submission" date="2020-11" db="EMBL/GenBank/DDBJ databases">
        <authorList>
            <consortium name="DOE Joint Genome Institute"/>
            <person name="Ahrendt S."/>
            <person name="Riley R."/>
            <person name="Andreopoulos W."/>
            <person name="Labutti K."/>
            <person name="Pangilinan J."/>
            <person name="Ruiz-Duenas F.J."/>
            <person name="Barrasa J.M."/>
            <person name="Sanchez-Garcia M."/>
            <person name="Camarero S."/>
            <person name="Miyauchi S."/>
            <person name="Serrano A."/>
            <person name="Linde D."/>
            <person name="Babiker R."/>
            <person name="Drula E."/>
            <person name="Ayuso-Fernandez I."/>
            <person name="Pacheco R."/>
            <person name="Padilla G."/>
            <person name="Ferreira P."/>
            <person name="Barriuso J."/>
            <person name="Kellner H."/>
            <person name="Castanera R."/>
            <person name="Alfaro M."/>
            <person name="Ramirez L."/>
            <person name="Pisabarro A.G."/>
            <person name="Kuo A."/>
            <person name="Tritt A."/>
            <person name="Lipzen A."/>
            <person name="He G."/>
            <person name="Yan M."/>
            <person name="Ng V."/>
            <person name="Cullen D."/>
            <person name="Martin F."/>
            <person name="Rosso M.-N."/>
            <person name="Henrissat B."/>
            <person name="Hibbett D."/>
            <person name="Martinez A.T."/>
            <person name="Grigoriev I.V."/>
        </authorList>
    </citation>
    <scope>NUCLEOTIDE SEQUENCE</scope>
    <source>
        <strain evidence="13">MF-IS2</strain>
    </source>
</reference>
<feature type="compositionally biased region" description="Basic and acidic residues" evidence="10">
    <location>
        <begin position="647"/>
        <end position="656"/>
    </location>
</feature>
<evidence type="ECO:0000259" key="12">
    <source>
        <dbReference type="PROSITE" id="PS51194"/>
    </source>
</evidence>
<accession>A0A9P5X373</accession>
<comment type="similarity">
    <text evidence="8">Belongs to the DEAD box helicase family. DDX56/DBP9 subfamily.</text>
</comment>
<proteinExistence type="inferred from homology"/>
<dbReference type="GO" id="GO:0005524">
    <property type="term" value="F:ATP binding"/>
    <property type="evidence" value="ECO:0007669"/>
    <property type="project" value="UniProtKB-KW"/>
</dbReference>
<dbReference type="EMBL" id="MU151448">
    <property type="protein sequence ID" value="KAF9443668.1"/>
    <property type="molecule type" value="Genomic_DNA"/>
</dbReference>
<evidence type="ECO:0000256" key="4">
    <source>
        <dbReference type="ARBA" id="ARBA00022801"/>
    </source>
</evidence>
<dbReference type="Pfam" id="PF00270">
    <property type="entry name" value="DEAD"/>
    <property type="match status" value="1"/>
</dbReference>
<comment type="caution">
    <text evidence="13">The sequence shown here is derived from an EMBL/GenBank/DDBJ whole genome shotgun (WGS) entry which is preliminary data.</text>
</comment>
<feature type="domain" description="Helicase ATP-binding" evidence="11">
    <location>
        <begin position="46"/>
        <end position="236"/>
    </location>
</feature>
<dbReference type="InterPro" id="IPR001650">
    <property type="entry name" value="Helicase_C-like"/>
</dbReference>
<keyword evidence="14" id="KW-1185">Reference proteome</keyword>
<dbReference type="InterPro" id="IPR050079">
    <property type="entry name" value="DEAD_box_RNA_helicase"/>
</dbReference>
<dbReference type="InterPro" id="IPR027417">
    <property type="entry name" value="P-loop_NTPase"/>
</dbReference>
<evidence type="ECO:0000256" key="1">
    <source>
        <dbReference type="ARBA" id="ARBA00003706"/>
    </source>
</evidence>
<feature type="domain" description="Helicase C-terminal" evidence="12">
    <location>
        <begin position="262"/>
        <end position="529"/>
    </location>
</feature>
<dbReference type="Pfam" id="PF00271">
    <property type="entry name" value="Helicase_C"/>
    <property type="match status" value="2"/>
</dbReference>
<evidence type="ECO:0000256" key="9">
    <source>
        <dbReference type="ARBA" id="ARBA00047984"/>
    </source>
</evidence>
<feature type="compositionally biased region" description="Acidic residues" evidence="10">
    <location>
        <begin position="371"/>
        <end position="382"/>
    </location>
</feature>
<evidence type="ECO:0000256" key="8">
    <source>
        <dbReference type="ARBA" id="ARBA00038041"/>
    </source>
</evidence>
<evidence type="ECO:0000256" key="5">
    <source>
        <dbReference type="ARBA" id="ARBA00022806"/>
    </source>
</evidence>
<evidence type="ECO:0000256" key="10">
    <source>
        <dbReference type="SAM" id="MobiDB-lite"/>
    </source>
</evidence>
<gene>
    <name evidence="13" type="ORF">P691DRAFT_679112</name>
</gene>
<keyword evidence="5 13" id="KW-0347">Helicase</keyword>
<feature type="region of interest" description="Disordered" evidence="10">
    <location>
        <begin position="332"/>
        <end position="431"/>
    </location>
</feature>
<dbReference type="PROSITE" id="PS51192">
    <property type="entry name" value="HELICASE_ATP_BIND_1"/>
    <property type="match status" value="1"/>
</dbReference>
<dbReference type="SMART" id="SM00487">
    <property type="entry name" value="DEXDc"/>
    <property type="match status" value="1"/>
</dbReference>
<evidence type="ECO:0000313" key="14">
    <source>
        <dbReference type="Proteomes" id="UP000807342"/>
    </source>
</evidence>
<evidence type="ECO:0000256" key="7">
    <source>
        <dbReference type="ARBA" id="ARBA00022884"/>
    </source>
</evidence>
<name>A0A9P5X373_9AGAR</name>
<dbReference type="CDD" id="cd18787">
    <property type="entry name" value="SF2_C_DEAD"/>
    <property type="match status" value="1"/>
</dbReference>
<dbReference type="InterPro" id="IPR011545">
    <property type="entry name" value="DEAD/DEAH_box_helicase_dom"/>
</dbReference>
<dbReference type="Gene3D" id="3.40.50.300">
    <property type="entry name" value="P-loop containing nucleotide triphosphate hydrolases"/>
    <property type="match status" value="2"/>
</dbReference>
<dbReference type="PANTHER" id="PTHR47959">
    <property type="entry name" value="ATP-DEPENDENT RNA HELICASE RHLE-RELATED"/>
    <property type="match status" value="1"/>
</dbReference>
<protein>
    <recommendedName>
        <fullName evidence="2">RNA helicase</fullName>
        <ecNumber evidence="2">3.6.4.13</ecNumber>
    </recommendedName>
</protein>
<keyword evidence="7" id="KW-0694">RNA-binding</keyword>
<evidence type="ECO:0000259" key="11">
    <source>
        <dbReference type="PROSITE" id="PS51192"/>
    </source>
</evidence>
<dbReference type="AlphaFoldDB" id="A0A9P5X373"/>
<dbReference type="GO" id="GO:0005829">
    <property type="term" value="C:cytosol"/>
    <property type="evidence" value="ECO:0007669"/>
    <property type="project" value="TreeGrafter"/>
</dbReference>
<evidence type="ECO:0000256" key="2">
    <source>
        <dbReference type="ARBA" id="ARBA00012552"/>
    </source>
</evidence>
<dbReference type="Proteomes" id="UP000807342">
    <property type="component" value="Unassembled WGS sequence"/>
</dbReference>